<comment type="caution">
    <text evidence="2">The sequence shown here is derived from an EMBL/GenBank/DDBJ whole genome shotgun (WGS) entry which is preliminary data.</text>
</comment>
<keyword evidence="3" id="KW-1185">Reference proteome</keyword>
<dbReference type="EMBL" id="PQXO01000021">
    <property type="protein sequence ID" value="TGO91659.1"/>
    <property type="molecule type" value="Genomic_DNA"/>
</dbReference>
<proteinExistence type="predicted"/>
<evidence type="ECO:0000313" key="3">
    <source>
        <dbReference type="Proteomes" id="UP000297280"/>
    </source>
</evidence>
<dbReference type="Proteomes" id="UP000297280">
    <property type="component" value="Unassembled WGS sequence"/>
</dbReference>
<sequence length="149" mass="16273">MKVEGGQARMRVGKSLLSVDPGFIATGQLANAFVSGGDGDDANERNEEGEGGSDVPPAEDYTEIFGVPGEEHLQLGLVIEKSRKCRRVKTHVHGTLIASHIHPHTMHAVIHMRMIHCEFQRYSILYIIELIAINEGDGDSSSRGSVRVQ</sequence>
<name>A0A4Z1L4F1_9HELO</name>
<protein>
    <submittedName>
        <fullName evidence="2">Uncharacterized protein</fullName>
    </submittedName>
</protein>
<feature type="region of interest" description="Disordered" evidence="1">
    <location>
        <begin position="35"/>
        <end position="60"/>
    </location>
</feature>
<dbReference type="AlphaFoldDB" id="A0A4Z1L4F1"/>
<reference evidence="2 3" key="1">
    <citation type="submission" date="2017-12" db="EMBL/GenBank/DDBJ databases">
        <title>Comparative genomics of Botrytis spp.</title>
        <authorList>
            <person name="Valero-Jimenez C.A."/>
            <person name="Tapia P."/>
            <person name="Veloso J."/>
            <person name="Silva-Moreno E."/>
            <person name="Staats M."/>
            <person name="Valdes J.H."/>
            <person name="Van Kan J.A.L."/>
        </authorList>
    </citation>
    <scope>NUCLEOTIDE SEQUENCE [LARGE SCALE GENOMIC DNA]</scope>
    <source>
        <strain evidence="2 3">MUCL3349</strain>
    </source>
</reference>
<evidence type="ECO:0000256" key="1">
    <source>
        <dbReference type="SAM" id="MobiDB-lite"/>
    </source>
</evidence>
<gene>
    <name evidence="2" type="ORF">BPOR_0021g00040</name>
</gene>
<organism evidence="2 3">
    <name type="scientific">Botrytis porri</name>
    <dbReference type="NCBI Taxonomy" id="87229"/>
    <lineage>
        <taxon>Eukaryota</taxon>
        <taxon>Fungi</taxon>
        <taxon>Dikarya</taxon>
        <taxon>Ascomycota</taxon>
        <taxon>Pezizomycotina</taxon>
        <taxon>Leotiomycetes</taxon>
        <taxon>Helotiales</taxon>
        <taxon>Sclerotiniaceae</taxon>
        <taxon>Botrytis</taxon>
    </lineage>
</organism>
<evidence type="ECO:0000313" key="2">
    <source>
        <dbReference type="EMBL" id="TGO91659.1"/>
    </source>
</evidence>
<accession>A0A4Z1L4F1</accession>